<feature type="compositionally biased region" description="Basic and acidic residues" evidence="2">
    <location>
        <begin position="224"/>
        <end position="233"/>
    </location>
</feature>
<dbReference type="PROSITE" id="PS50082">
    <property type="entry name" value="WD_REPEATS_2"/>
    <property type="match status" value="3"/>
</dbReference>
<dbReference type="eggNOG" id="KOG0644">
    <property type="taxonomic scope" value="Eukaryota"/>
</dbReference>
<feature type="compositionally biased region" description="Polar residues" evidence="2">
    <location>
        <begin position="1096"/>
        <end position="1114"/>
    </location>
</feature>
<dbReference type="InterPro" id="IPR036322">
    <property type="entry name" value="WD40_repeat_dom_sf"/>
</dbReference>
<feature type="compositionally biased region" description="Polar residues" evidence="2">
    <location>
        <begin position="87"/>
        <end position="97"/>
    </location>
</feature>
<feature type="repeat" description="WD" evidence="1">
    <location>
        <begin position="478"/>
        <end position="519"/>
    </location>
</feature>
<gene>
    <name evidence="3" type="ORF">THAOC_05502</name>
</gene>
<dbReference type="Proteomes" id="UP000266841">
    <property type="component" value="Unassembled WGS sequence"/>
</dbReference>
<keyword evidence="1" id="KW-0853">WD repeat</keyword>
<dbReference type="OrthoDB" id="48634at2759"/>
<evidence type="ECO:0000256" key="1">
    <source>
        <dbReference type="PROSITE-ProRule" id="PRU00221"/>
    </source>
</evidence>
<feature type="compositionally biased region" description="Acidic residues" evidence="2">
    <location>
        <begin position="1150"/>
        <end position="1165"/>
    </location>
</feature>
<comment type="caution">
    <text evidence="3">The sequence shown here is derived from an EMBL/GenBank/DDBJ whole genome shotgun (WGS) entry which is preliminary data.</text>
</comment>
<feature type="region of interest" description="Disordered" evidence="2">
    <location>
        <begin position="562"/>
        <end position="597"/>
    </location>
</feature>
<feature type="region of interest" description="Disordered" evidence="2">
    <location>
        <begin position="1080"/>
        <end position="1250"/>
    </location>
</feature>
<feature type="region of interest" description="Disordered" evidence="2">
    <location>
        <begin position="85"/>
        <end position="113"/>
    </location>
</feature>
<dbReference type="SUPFAM" id="SSF50978">
    <property type="entry name" value="WD40 repeat-like"/>
    <property type="match status" value="1"/>
</dbReference>
<feature type="region of interest" description="Disordered" evidence="2">
    <location>
        <begin position="1"/>
        <end position="58"/>
    </location>
</feature>
<feature type="non-terminal residue" evidence="3">
    <location>
        <position position="1548"/>
    </location>
</feature>
<feature type="repeat" description="WD" evidence="1">
    <location>
        <begin position="857"/>
        <end position="899"/>
    </location>
</feature>
<dbReference type="InterPro" id="IPR052060">
    <property type="entry name" value="Bromo_WD_repeat"/>
</dbReference>
<dbReference type="PROSITE" id="PS50294">
    <property type="entry name" value="WD_REPEATS_REGION"/>
    <property type="match status" value="2"/>
</dbReference>
<feature type="compositionally biased region" description="Basic residues" evidence="2">
    <location>
        <begin position="1171"/>
        <end position="1182"/>
    </location>
</feature>
<dbReference type="GO" id="GO:0005634">
    <property type="term" value="C:nucleus"/>
    <property type="evidence" value="ECO:0007669"/>
    <property type="project" value="TreeGrafter"/>
</dbReference>
<feature type="compositionally biased region" description="Polar residues" evidence="2">
    <location>
        <begin position="563"/>
        <end position="573"/>
    </location>
</feature>
<organism evidence="3 4">
    <name type="scientific">Thalassiosira oceanica</name>
    <name type="common">Marine diatom</name>
    <dbReference type="NCBI Taxonomy" id="159749"/>
    <lineage>
        <taxon>Eukaryota</taxon>
        <taxon>Sar</taxon>
        <taxon>Stramenopiles</taxon>
        <taxon>Ochrophyta</taxon>
        <taxon>Bacillariophyta</taxon>
        <taxon>Coscinodiscophyceae</taxon>
        <taxon>Thalassiosirophycidae</taxon>
        <taxon>Thalassiosirales</taxon>
        <taxon>Thalassiosiraceae</taxon>
        <taxon>Thalassiosira</taxon>
    </lineage>
</organism>
<feature type="compositionally biased region" description="Basic and acidic residues" evidence="2">
    <location>
        <begin position="244"/>
        <end position="257"/>
    </location>
</feature>
<feature type="compositionally biased region" description="Acidic residues" evidence="2">
    <location>
        <begin position="1119"/>
        <end position="1135"/>
    </location>
</feature>
<dbReference type="InterPro" id="IPR001680">
    <property type="entry name" value="WD40_rpt"/>
</dbReference>
<dbReference type="PANTHER" id="PTHR16266">
    <property type="entry name" value="WD REPEAT DOMAIN 9"/>
    <property type="match status" value="1"/>
</dbReference>
<feature type="region of interest" description="Disordered" evidence="2">
    <location>
        <begin position="224"/>
        <end position="257"/>
    </location>
</feature>
<dbReference type="EMBL" id="AGNL01005111">
    <property type="protein sequence ID" value="EJK72918.1"/>
    <property type="molecule type" value="Genomic_DNA"/>
</dbReference>
<reference evidence="3 4" key="1">
    <citation type="journal article" date="2012" name="Genome Biol.">
        <title>Genome and low-iron response of an oceanic diatom adapted to chronic iron limitation.</title>
        <authorList>
            <person name="Lommer M."/>
            <person name="Specht M."/>
            <person name="Roy A.S."/>
            <person name="Kraemer L."/>
            <person name="Andreson R."/>
            <person name="Gutowska M.A."/>
            <person name="Wolf J."/>
            <person name="Bergner S.V."/>
            <person name="Schilhabel M.B."/>
            <person name="Klostermeier U.C."/>
            <person name="Beiko R.G."/>
            <person name="Rosenstiel P."/>
            <person name="Hippler M."/>
            <person name="Laroche J."/>
        </authorList>
    </citation>
    <scope>NUCLEOTIDE SEQUENCE [LARGE SCALE GENOMIC DNA]</scope>
    <source>
        <strain evidence="3 4">CCMP1005</strain>
    </source>
</reference>
<dbReference type="SMART" id="SM00320">
    <property type="entry name" value="WD40"/>
    <property type="match status" value="7"/>
</dbReference>
<sequence>MEGSWERGVDGAGGGDGETNHNSPSRPLGRGGPSSFAAAPNGHGSFSSTTRNGQGSSIHSTTLVAGHQDLPFLVTHFLSRYEPPPQVQATARLTTAATDEPAAKRRKDDKRQEAVDRIRRAASDLASSFELLGAFDTLGRDVCADRHTAYADLARRYAPFLLTNQGPFMGNLPLLDSIVRSSGGITSVHKVGNRSALPWSLLEAAYEGSVPTSGRICPQTKKAALRDSAEPENRLGSSMVLSEDPEHRNEEEQQLSDRLKPAEAMRRHLRHRIGALAIRLEVESTLRALGSAANRAAEVSNTVDIADNEGVGFDTTRVSSQLHRRLQEQNARLTRSYSEATKSREEAKVSYIGQKLNSDVKKGAFSRQLFKTGRRHFAREIATVSSMLSREYSGRFDPLTCSEVTLSALKTRLSHAVTISCHLIYPIYCLKFDKSGQYFLTGADDQVVKLFKLGYGYSSTSGVGDVANMRGAVLVCTLRGHAGVVTDIDVSPDNRLVATASGDGDVRVWGLHDGRPIALLRGHVGGANMVSWSTLVPNQVCSVGEDGSTRIFDVSMAIERTSHNAPNGQSETRPGQHPEGIPVEQQPAGDEGGGLNPNAVIDLANRLANNVPGDFVANDVLEKGVALVAELRPRSVDTGRSSRSNQQAMRVMCIARCPLGGKFATGSGDGCVHVWTDAEDYSTTTDADDLSNEFDVEDASRLLGPSFEQSLAGSGKEEFSIPKSSGASQERLITTLRGHAEAVTDIVFSNAGDRLLTASMKDGAVFVWSLTGVADVSSTSLSKVSQLSIQLVPVCWSSRSENLPEVSCDGVAWTCDDSRIVTSQSCPSKSDPAVIVTGSQMINVWDSRSGKCLMGILSSHDKLCSTIAPHPTLPAVVAFAGADGKINVWDLDKGDCFFSHVNILNHGPVEPVSNRGSLSGFLDIQFSPDGLLLVATDESGRVTILDALSSEISRLPTWMNEQYFANDYYELAYNSSGHAFERGSGQPPHLAPQGVRCNHEGVGYSEHARRLLASCGLEGPQALPDTITRHNRDSVRMARYLMQQRSVDLRRDDCRMKSPGIIFGSKSIAFIDVDGSIVKPKEASSTGSGQSGKSTARGTSNTSRTNQRQLSSRYQWREDDPEELLLSDDAFDEDYQGGGNRSSSRNVDAESSDEELVDHVDDDEGYTLRASRQRPRSRRRSRPSGSNSRGQRRRRRNREESPDEIEAALPSRQSSRQSSSRRRVYNELGSDDEGLNELMSTNTTPSGPFATDWTIRRHMFKMPRGAGELLDRGWLSRQNYPGSHLGKRAYCPQVGDSVVYVPRAHEDTLQEFPSIGVARPCKSWPTSTSWPVVRCEVLQVRHRFPYERYRRKVNTVSLIVTLRITGIPKANGSQLRPYPWPSPEFQSPSTSDSLSDIQFDVTMFECNQEDFVIPCDLFCWRVRELEKAIEAGEGNIEGLRVALNYPPDDDEDDDPLYDEFEASLMDIKDIPESDLHMEDSGYNSIVAKWTTEDGNDDPGETLFSVWQVHLLTPSCDAPVVPMLSSEEKVAVSSAYHAVTEMSDDVERL</sequence>
<dbReference type="PANTHER" id="PTHR16266:SF17">
    <property type="entry name" value="BRWD3"/>
    <property type="match status" value="1"/>
</dbReference>
<feature type="compositionally biased region" description="Polar residues" evidence="2">
    <location>
        <begin position="44"/>
        <end position="58"/>
    </location>
</feature>
<feature type="compositionally biased region" description="Low complexity" evidence="2">
    <location>
        <begin position="1084"/>
        <end position="1095"/>
    </location>
</feature>
<protein>
    <submittedName>
        <fullName evidence="3">Uncharacterized protein</fullName>
    </submittedName>
</protein>
<dbReference type="GO" id="GO:0007010">
    <property type="term" value="P:cytoskeleton organization"/>
    <property type="evidence" value="ECO:0007669"/>
    <property type="project" value="TreeGrafter"/>
</dbReference>
<accession>K0T2P0</accession>
<feature type="repeat" description="WD" evidence="1">
    <location>
        <begin position="736"/>
        <end position="778"/>
    </location>
</feature>
<dbReference type="Pfam" id="PF00400">
    <property type="entry name" value="WD40"/>
    <property type="match status" value="4"/>
</dbReference>
<dbReference type="InterPro" id="IPR015943">
    <property type="entry name" value="WD40/YVTN_repeat-like_dom_sf"/>
</dbReference>
<evidence type="ECO:0000256" key="2">
    <source>
        <dbReference type="SAM" id="MobiDB-lite"/>
    </source>
</evidence>
<dbReference type="GO" id="GO:0008360">
    <property type="term" value="P:regulation of cell shape"/>
    <property type="evidence" value="ECO:0007669"/>
    <property type="project" value="TreeGrafter"/>
</dbReference>
<keyword evidence="4" id="KW-1185">Reference proteome</keyword>
<dbReference type="Gene3D" id="2.130.10.10">
    <property type="entry name" value="YVTN repeat-like/Quinoprotein amine dehydrogenase"/>
    <property type="match status" value="3"/>
</dbReference>
<name>K0T2P0_THAOC</name>
<evidence type="ECO:0000313" key="4">
    <source>
        <dbReference type="Proteomes" id="UP000266841"/>
    </source>
</evidence>
<proteinExistence type="predicted"/>
<dbReference type="GO" id="GO:0006357">
    <property type="term" value="P:regulation of transcription by RNA polymerase II"/>
    <property type="evidence" value="ECO:0007669"/>
    <property type="project" value="TreeGrafter"/>
</dbReference>
<dbReference type="OMA" id="HVGGANM"/>
<evidence type="ECO:0000313" key="3">
    <source>
        <dbReference type="EMBL" id="EJK72918.1"/>
    </source>
</evidence>